<gene>
    <name evidence="4" type="ORF">CONLIGDRAFT_240447</name>
</gene>
<dbReference type="PANTHER" id="PTHR47785">
    <property type="entry name" value="ZN(II)2CYS6 TRANSCRIPTION FACTOR (EUROFUNG)-RELATED-RELATED"/>
    <property type="match status" value="1"/>
</dbReference>
<organism evidence="4 5">
    <name type="scientific">Coniochaeta ligniaria NRRL 30616</name>
    <dbReference type="NCBI Taxonomy" id="1408157"/>
    <lineage>
        <taxon>Eukaryota</taxon>
        <taxon>Fungi</taxon>
        <taxon>Dikarya</taxon>
        <taxon>Ascomycota</taxon>
        <taxon>Pezizomycotina</taxon>
        <taxon>Sordariomycetes</taxon>
        <taxon>Sordariomycetidae</taxon>
        <taxon>Coniochaetales</taxon>
        <taxon>Coniochaetaceae</taxon>
        <taxon>Coniochaeta</taxon>
    </lineage>
</organism>
<dbReference type="InParanoid" id="A0A1J7IWS8"/>
<dbReference type="InterPro" id="IPR001138">
    <property type="entry name" value="Zn2Cys6_DnaBD"/>
</dbReference>
<dbReference type="PROSITE" id="PS00463">
    <property type="entry name" value="ZN2_CY6_FUNGAL_1"/>
    <property type="match status" value="1"/>
</dbReference>
<evidence type="ECO:0000256" key="2">
    <source>
        <dbReference type="ARBA" id="ARBA00023242"/>
    </source>
</evidence>
<sequence>MNYTRKRALLACDFCRHRKRKCDGGRPRCSTCEESNADCIYKELPADRVEPSSPGAVVERLTRIEALLEEQSQRLDDLTRGTQDTTPGLWSPLATRSALHPLDVSHSPQIAAASPASVSNRSQENLLDTRQSEQAQFLIPHGHSTSANSLLAWPRVKALIGDYPEDYFFTIEQSLPLPTCLDIPNDTTDHLPLPALNPSVLESLAQNYFSLVHPNFPLFTYQEFGAWHANLYKRGPENTPETAICLCVYALGCLVSPGDDRVDAEVQAKKDQLALQFFQPALRIILRHTVWGFRPSMEVCQSLILASSYFAHLGRPLHSWKMADYASQKFISLHDRLKRAGINTDHNDNYMRLFWSCFMIECDRAAELDVPRSGIEPQADKMPLPRTLNVTENNDVLYFVAETAIRRLLNRIHSSLYSREHADINALAEDPAMLNNISLHKLLTLSSELNRQLEEWYHSIPGKIRPPIGTEPVANDRGKVLRIRYYAARHIIHRPFVLYVALQQPSAPTGHITGSPPPLLPLPRVVREKCQVCIGSCQTYLYNVVEMLDKRSPYLWTFSQSCMACLLVLLLSKSSPQLASFTPDLMPLTALVLPRLRRWATPGSSFEAEVKILESLTRGTPTA</sequence>
<dbReference type="SUPFAM" id="SSF57701">
    <property type="entry name" value="Zn2/Cys6 DNA-binding domain"/>
    <property type="match status" value="1"/>
</dbReference>
<evidence type="ECO:0000256" key="1">
    <source>
        <dbReference type="ARBA" id="ARBA00022723"/>
    </source>
</evidence>
<dbReference type="Pfam" id="PF04082">
    <property type="entry name" value="Fungal_trans"/>
    <property type="match status" value="1"/>
</dbReference>
<keyword evidence="5" id="KW-1185">Reference proteome</keyword>
<dbReference type="InterPro" id="IPR007219">
    <property type="entry name" value="XnlR_reg_dom"/>
</dbReference>
<dbReference type="GO" id="GO:0008270">
    <property type="term" value="F:zinc ion binding"/>
    <property type="evidence" value="ECO:0007669"/>
    <property type="project" value="InterPro"/>
</dbReference>
<accession>A0A1J7IWS8</accession>
<dbReference type="GO" id="GO:0000981">
    <property type="term" value="F:DNA-binding transcription factor activity, RNA polymerase II-specific"/>
    <property type="evidence" value="ECO:0007669"/>
    <property type="project" value="InterPro"/>
</dbReference>
<keyword evidence="2" id="KW-0539">Nucleus</keyword>
<dbReference type="GO" id="GO:0003677">
    <property type="term" value="F:DNA binding"/>
    <property type="evidence" value="ECO:0007669"/>
    <property type="project" value="InterPro"/>
</dbReference>
<name>A0A1J7IWS8_9PEZI</name>
<dbReference type="CDD" id="cd12148">
    <property type="entry name" value="fungal_TF_MHR"/>
    <property type="match status" value="1"/>
</dbReference>
<dbReference type="OrthoDB" id="4685598at2759"/>
<dbReference type="CDD" id="cd00067">
    <property type="entry name" value="GAL4"/>
    <property type="match status" value="1"/>
</dbReference>
<dbReference type="AlphaFoldDB" id="A0A1J7IWS8"/>
<evidence type="ECO:0000259" key="3">
    <source>
        <dbReference type="PROSITE" id="PS50048"/>
    </source>
</evidence>
<dbReference type="Pfam" id="PF00172">
    <property type="entry name" value="Zn_clus"/>
    <property type="match status" value="1"/>
</dbReference>
<evidence type="ECO:0000313" key="4">
    <source>
        <dbReference type="EMBL" id="OIW31781.1"/>
    </source>
</evidence>
<keyword evidence="1" id="KW-0479">Metal-binding</keyword>
<dbReference type="SMART" id="SM00066">
    <property type="entry name" value="GAL4"/>
    <property type="match status" value="1"/>
</dbReference>
<proteinExistence type="predicted"/>
<reference evidence="4 5" key="1">
    <citation type="submission" date="2016-10" db="EMBL/GenBank/DDBJ databases">
        <title>Draft genome sequence of Coniochaeta ligniaria NRRL30616, a lignocellulolytic fungus for bioabatement of inhibitors in plant biomass hydrolysates.</title>
        <authorList>
            <consortium name="DOE Joint Genome Institute"/>
            <person name="Jimenez D.J."/>
            <person name="Hector R.E."/>
            <person name="Riley R."/>
            <person name="Sun H."/>
            <person name="Grigoriev I.V."/>
            <person name="Van Elsas J.D."/>
            <person name="Nichols N.N."/>
        </authorList>
    </citation>
    <scope>NUCLEOTIDE SEQUENCE [LARGE SCALE GENOMIC DNA]</scope>
    <source>
        <strain evidence="4 5">NRRL 30616</strain>
    </source>
</reference>
<dbReference type="InterPro" id="IPR036864">
    <property type="entry name" value="Zn2-C6_fun-type_DNA-bd_sf"/>
</dbReference>
<protein>
    <recommendedName>
        <fullName evidence="3">Zn(2)-C6 fungal-type domain-containing protein</fullName>
    </recommendedName>
</protein>
<dbReference type="Gene3D" id="4.10.240.10">
    <property type="entry name" value="Zn(2)-C6 fungal-type DNA-binding domain"/>
    <property type="match status" value="1"/>
</dbReference>
<dbReference type="PROSITE" id="PS50048">
    <property type="entry name" value="ZN2_CY6_FUNGAL_2"/>
    <property type="match status" value="1"/>
</dbReference>
<dbReference type="GO" id="GO:0006351">
    <property type="term" value="P:DNA-templated transcription"/>
    <property type="evidence" value="ECO:0007669"/>
    <property type="project" value="InterPro"/>
</dbReference>
<dbReference type="InterPro" id="IPR053181">
    <property type="entry name" value="EcdB-like_regulator"/>
</dbReference>
<evidence type="ECO:0000313" key="5">
    <source>
        <dbReference type="Proteomes" id="UP000182658"/>
    </source>
</evidence>
<feature type="domain" description="Zn(2)-C6 fungal-type" evidence="3">
    <location>
        <begin position="11"/>
        <end position="41"/>
    </location>
</feature>
<dbReference type="EMBL" id="KV875095">
    <property type="protein sequence ID" value="OIW31781.1"/>
    <property type="molecule type" value="Genomic_DNA"/>
</dbReference>
<dbReference type="Proteomes" id="UP000182658">
    <property type="component" value="Unassembled WGS sequence"/>
</dbReference>